<dbReference type="EMBL" id="CM000951">
    <property type="protein sequence ID" value="EDY61257.2"/>
    <property type="molecule type" value="Genomic_DNA"/>
</dbReference>
<dbReference type="GO" id="GO:0051537">
    <property type="term" value="F:2 iron, 2 sulfur cluster binding"/>
    <property type="evidence" value="ECO:0007669"/>
    <property type="project" value="UniProtKB-KW"/>
</dbReference>
<feature type="region of interest" description="Disordered" evidence="7">
    <location>
        <begin position="1"/>
        <end position="24"/>
    </location>
</feature>
<protein>
    <submittedName>
        <fullName evidence="8">Formate dehydrogenase</fullName>
    </submittedName>
</protein>
<keyword evidence="4" id="KW-0408">Iron</keyword>
<proteinExistence type="inferred from homology"/>
<feature type="compositionally biased region" description="Basic residues" evidence="7">
    <location>
        <begin position="1"/>
        <end position="17"/>
    </location>
</feature>
<dbReference type="GO" id="GO:0016491">
    <property type="term" value="F:oxidoreductase activity"/>
    <property type="evidence" value="ECO:0007669"/>
    <property type="project" value="InterPro"/>
</dbReference>
<dbReference type="HOGENOM" id="CLU_1229342_0_0_11"/>
<dbReference type="FunFam" id="1.10.10.1590:FF:000001">
    <property type="entry name" value="NADH-quinone oxidoreductase subunit E"/>
    <property type="match status" value="1"/>
</dbReference>
<dbReference type="InterPro" id="IPR002023">
    <property type="entry name" value="NuoE-like"/>
</dbReference>
<dbReference type="PANTHER" id="PTHR43342">
    <property type="entry name" value="NADH-QUINONE OXIDOREDUCTASE, E SUBUNIT"/>
    <property type="match status" value="1"/>
</dbReference>
<keyword evidence="9" id="KW-1185">Reference proteome</keyword>
<dbReference type="PROSITE" id="PS01099">
    <property type="entry name" value="COMPLEX1_24K"/>
    <property type="match status" value="1"/>
</dbReference>
<accession>B5I852</accession>
<evidence type="ECO:0000256" key="1">
    <source>
        <dbReference type="ARBA" id="ARBA00010643"/>
    </source>
</evidence>
<evidence type="ECO:0000313" key="8">
    <source>
        <dbReference type="EMBL" id="EDY61257.2"/>
    </source>
</evidence>
<dbReference type="PANTHER" id="PTHR43342:SF1">
    <property type="entry name" value="BIFURCATING [FEFE] HYDROGENASE GAMMA SUBUNIT"/>
    <property type="match status" value="1"/>
</dbReference>
<dbReference type="Gene3D" id="1.10.10.1590">
    <property type="entry name" value="NADH-quinone oxidoreductase subunit E"/>
    <property type="match status" value="1"/>
</dbReference>
<dbReference type="InterPro" id="IPR028431">
    <property type="entry name" value="NADP_DH_HndA-like"/>
</dbReference>
<dbReference type="Proteomes" id="UP000002785">
    <property type="component" value="Chromosome"/>
</dbReference>
<evidence type="ECO:0000256" key="2">
    <source>
        <dbReference type="ARBA" id="ARBA00022714"/>
    </source>
</evidence>
<sequence length="225" mass="24100">MQHGVGRRRVSPGRRTRYPGSLSRFSRSAGLSPLARSVVYTEVCMEYCPSLLHPSPGTRVTEGEAIMTTSRSDVTVESVVRRVVARHRGERGALLPVLHAVQAELGHVPQEAVPVLAEELNLSRADVHGVVTFYHDFRREPAGRTTVRICRAEACQALGADQLVSYARESGLPLGETAADGSVTVEQVFCLGNCALGPSVEANGRLYGRVGPARLGSILNGTVSS</sequence>
<name>B5I852_STRX2</name>
<evidence type="ECO:0000256" key="3">
    <source>
        <dbReference type="ARBA" id="ARBA00022723"/>
    </source>
</evidence>
<keyword evidence="5" id="KW-0411">Iron-sulfur</keyword>
<dbReference type="InterPro" id="IPR036249">
    <property type="entry name" value="Thioredoxin-like_sf"/>
</dbReference>
<reference evidence="8" key="1">
    <citation type="submission" date="2009-10" db="EMBL/GenBank/DDBJ databases">
        <title>The genome sequence of Streptomyces sviceus strain ATCC 29083.</title>
        <authorList>
            <consortium name="The Broad Institute Genome Sequencing Platform"/>
            <consortium name="Broad Institute Microbial Sequencing Center"/>
            <person name="Fischbach M."/>
            <person name="Godfrey P."/>
            <person name="Ward D."/>
            <person name="Young S."/>
            <person name="Zeng Q."/>
            <person name="Koehrsen M."/>
            <person name="Alvarado L."/>
            <person name="Berlin A.M."/>
            <person name="Bochicchio J."/>
            <person name="Borenstein D."/>
            <person name="Chapman S.B."/>
            <person name="Chen Z."/>
            <person name="Engels R."/>
            <person name="Freedman E."/>
            <person name="Gellesch M."/>
            <person name="Goldberg J."/>
            <person name="Griggs A."/>
            <person name="Gujja S."/>
            <person name="Heilman E.R."/>
            <person name="Heiman D.I."/>
            <person name="Hepburn T.A."/>
            <person name="Howarth C."/>
            <person name="Jen D."/>
            <person name="Larson L."/>
            <person name="Lewis B."/>
            <person name="Mehta T."/>
            <person name="Park D."/>
            <person name="Pearson M."/>
            <person name="Richards J."/>
            <person name="Roberts A."/>
            <person name="Saif S."/>
            <person name="Shea T.D."/>
            <person name="Shenoy N."/>
            <person name="Sisk P."/>
            <person name="Stolte C."/>
            <person name="Sykes S.N."/>
            <person name="Thomson T."/>
            <person name="Walk T."/>
            <person name="White J."/>
            <person name="Yandava C."/>
            <person name="Straight P."/>
            <person name="Clardy J."/>
            <person name="Hung D."/>
            <person name="Kolter R."/>
            <person name="Mekalanos J."/>
            <person name="Walker S."/>
            <person name="Walsh C.T."/>
            <person name="Wieland-Brown L.C."/>
            <person name="Haas B."/>
            <person name="Nusbaum C."/>
            <person name="Birren B."/>
        </authorList>
    </citation>
    <scope>NUCLEOTIDE SEQUENCE [LARGE SCALE GENOMIC DNA]</scope>
    <source>
        <strain evidence="8">ATCC 29083</strain>
    </source>
</reference>
<dbReference type="eggNOG" id="COG1905">
    <property type="taxonomic scope" value="Bacteria"/>
</dbReference>
<evidence type="ECO:0000256" key="5">
    <source>
        <dbReference type="ARBA" id="ARBA00023014"/>
    </source>
</evidence>
<keyword evidence="3" id="KW-0479">Metal-binding</keyword>
<comment type="cofactor">
    <cofactor evidence="6">
        <name>[2Fe-2S] cluster</name>
        <dbReference type="ChEBI" id="CHEBI:190135"/>
    </cofactor>
</comment>
<gene>
    <name evidence="8" type="ORF">SSEG_10290</name>
</gene>
<evidence type="ECO:0000256" key="6">
    <source>
        <dbReference type="ARBA" id="ARBA00034078"/>
    </source>
</evidence>
<dbReference type="SUPFAM" id="SSF52833">
    <property type="entry name" value="Thioredoxin-like"/>
    <property type="match status" value="1"/>
</dbReference>
<evidence type="ECO:0000313" key="9">
    <source>
        <dbReference type="Proteomes" id="UP000002785"/>
    </source>
</evidence>
<dbReference type="Pfam" id="PF01257">
    <property type="entry name" value="2Fe-2S_thioredx"/>
    <property type="match status" value="1"/>
</dbReference>
<dbReference type="AlphaFoldDB" id="B5I852"/>
<evidence type="ECO:0000256" key="4">
    <source>
        <dbReference type="ARBA" id="ARBA00023004"/>
    </source>
</evidence>
<organism evidence="8 9">
    <name type="scientific">Streptomyces sviceus (strain ATCC 29083 / DSM 924 / JCM 4929 / NBRC 13980 / NCIMB 11184 / NRRL 5439 / UC 5370)</name>
    <dbReference type="NCBI Taxonomy" id="463191"/>
    <lineage>
        <taxon>Bacteria</taxon>
        <taxon>Bacillati</taxon>
        <taxon>Actinomycetota</taxon>
        <taxon>Actinomycetes</taxon>
        <taxon>Kitasatosporales</taxon>
        <taxon>Streptomycetaceae</taxon>
        <taxon>Streptomyces</taxon>
    </lineage>
</organism>
<evidence type="ECO:0000256" key="7">
    <source>
        <dbReference type="SAM" id="MobiDB-lite"/>
    </source>
</evidence>
<dbReference type="Gene3D" id="3.40.30.10">
    <property type="entry name" value="Glutaredoxin"/>
    <property type="match status" value="1"/>
</dbReference>
<keyword evidence="2" id="KW-0001">2Fe-2S</keyword>
<dbReference type="InterPro" id="IPR041921">
    <property type="entry name" value="NuoE_N"/>
</dbReference>
<dbReference type="GO" id="GO:0046872">
    <property type="term" value="F:metal ion binding"/>
    <property type="evidence" value="ECO:0007669"/>
    <property type="project" value="UniProtKB-KW"/>
</dbReference>
<comment type="similarity">
    <text evidence="1">Belongs to the complex I 24 kDa subunit family.</text>
</comment>